<dbReference type="InterPro" id="IPR014710">
    <property type="entry name" value="RmlC-like_jellyroll"/>
</dbReference>
<organism evidence="6">
    <name type="scientific">Streptomyces sp. SID14436</name>
    <dbReference type="NCBI Taxonomy" id="2706070"/>
    <lineage>
        <taxon>Bacteria</taxon>
        <taxon>Bacillati</taxon>
        <taxon>Actinomycetota</taxon>
        <taxon>Actinomycetes</taxon>
        <taxon>Kitasatosporales</taxon>
        <taxon>Streptomycetaceae</taxon>
        <taxon>Streptomyces</taxon>
    </lineage>
</organism>
<dbReference type="InterPro" id="IPR050397">
    <property type="entry name" value="Env_Response_Regulators"/>
</dbReference>
<keyword evidence="2" id="KW-0238">DNA-binding</keyword>
<dbReference type="Gene3D" id="2.60.120.10">
    <property type="entry name" value="Jelly Rolls"/>
    <property type="match status" value="1"/>
</dbReference>
<feature type="domain" description="HTH crp-type" evidence="5">
    <location>
        <begin position="123"/>
        <end position="196"/>
    </location>
</feature>
<feature type="domain" description="Cyclic nucleotide-binding" evidence="4">
    <location>
        <begin position="1"/>
        <end position="92"/>
    </location>
</feature>
<dbReference type="InterPro" id="IPR012318">
    <property type="entry name" value="HTH_CRP"/>
</dbReference>
<dbReference type="GO" id="GO:0005829">
    <property type="term" value="C:cytosol"/>
    <property type="evidence" value="ECO:0007669"/>
    <property type="project" value="TreeGrafter"/>
</dbReference>
<evidence type="ECO:0000259" key="4">
    <source>
        <dbReference type="PROSITE" id="PS50042"/>
    </source>
</evidence>
<evidence type="ECO:0000256" key="3">
    <source>
        <dbReference type="ARBA" id="ARBA00023163"/>
    </source>
</evidence>
<dbReference type="InterPro" id="IPR036390">
    <property type="entry name" value="WH_DNA-bd_sf"/>
</dbReference>
<reference evidence="6" key="1">
    <citation type="submission" date="2020-01" db="EMBL/GenBank/DDBJ databases">
        <title>Insect and environment-associated Actinomycetes.</title>
        <authorList>
            <person name="Currrie C."/>
            <person name="Chevrette M."/>
            <person name="Carlson C."/>
            <person name="Stubbendieck R."/>
            <person name="Wendt-Pienkowski E."/>
        </authorList>
    </citation>
    <scope>NUCLEOTIDE SEQUENCE</scope>
    <source>
        <strain evidence="6">SID14436</strain>
    </source>
</reference>
<dbReference type="SUPFAM" id="SSF46785">
    <property type="entry name" value="Winged helix' DNA-binding domain"/>
    <property type="match status" value="1"/>
</dbReference>
<sequence length="212" mass="23275">MTGLGRRETFEKGERLLREGEHGSHVYLLLSGWYKVVARTEDDREALMAVRTGGDIVGELACFDALPRVATVMAAGPGVTRLIGRQEFNDFLAAHETVARAVMRVVAGKLRWSTRRRQEFGSCPVEMRIARVLGELMRAYGRPGPAGTVIGVSLTQPELAALVGASEPSVHRVLRTLREERVLDTGYRRILVRDAQELSRIAGTGPDAPLVT</sequence>
<keyword evidence="3" id="KW-0804">Transcription</keyword>
<accession>A0A6G3R3X0</accession>
<dbReference type="Pfam" id="PF13545">
    <property type="entry name" value="HTH_Crp_2"/>
    <property type="match status" value="1"/>
</dbReference>
<protein>
    <submittedName>
        <fullName evidence="6">Crp/Fnr family transcriptional regulator</fullName>
    </submittedName>
</protein>
<evidence type="ECO:0000259" key="5">
    <source>
        <dbReference type="PROSITE" id="PS51063"/>
    </source>
</evidence>
<dbReference type="SMART" id="SM00100">
    <property type="entry name" value="cNMP"/>
    <property type="match status" value="1"/>
</dbReference>
<dbReference type="InterPro" id="IPR018490">
    <property type="entry name" value="cNMP-bd_dom_sf"/>
</dbReference>
<dbReference type="GO" id="GO:0003677">
    <property type="term" value="F:DNA binding"/>
    <property type="evidence" value="ECO:0007669"/>
    <property type="project" value="UniProtKB-KW"/>
</dbReference>
<dbReference type="CDD" id="cd00038">
    <property type="entry name" value="CAP_ED"/>
    <property type="match status" value="1"/>
</dbReference>
<gene>
    <name evidence="6" type="ORF">G3I53_30770</name>
</gene>
<evidence type="ECO:0000256" key="2">
    <source>
        <dbReference type="ARBA" id="ARBA00023125"/>
    </source>
</evidence>
<dbReference type="GO" id="GO:0003700">
    <property type="term" value="F:DNA-binding transcription factor activity"/>
    <property type="evidence" value="ECO:0007669"/>
    <property type="project" value="TreeGrafter"/>
</dbReference>
<dbReference type="PROSITE" id="PS50042">
    <property type="entry name" value="CNMP_BINDING_3"/>
    <property type="match status" value="1"/>
</dbReference>
<evidence type="ECO:0000256" key="1">
    <source>
        <dbReference type="ARBA" id="ARBA00023015"/>
    </source>
</evidence>
<dbReference type="PANTHER" id="PTHR24567">
    <property type="entry name" value="CRP FAMILY TRANSCRIPTIONAL REGULATORY PROTEIN"/>
    <property type="match status" value="1"/>
</dbReference>
<dbReference type="PANTHER" id="PTHR24567:SF74">
    <property type="entry name" value="HTH-TYPE TRANSCRIPTIONAL REGULATOR ARCR"/>
    <property type="match status" value="1"/>
</dbReference>
<dbReference type="EMBL" id="JAAGMD010000839">
    <property type="protein sequence ID" value="NEA90305.1"/>
    <property type="molecule type" value="Genomic_DNA"/>
</dbReference>
<dbReference type="InterPro" id="IPR000595">
    <property type="entry name" value="cNMP-bd_dom"/>
</dbReference>
<evidence type="ECO:0000313" key="6">
    <source>
        <dbReference type="EMBL" id="NEA90305.1"/>
    </source>
</evidence>
<dbReference type="SUPFAM" id="SSF51206">
    <property type="entry name" value="cAMP-binding domain-like"/>
    <property type="match status" value="1"/>
</dbReference>
<dbReference type="PROSITE" id="PS51063">
    <property type="entry name" value="HTH_CRP_2"/>
    <property type="match status" value="1"/>
</dbReference>
<dbReference type="Pfam" id="PF00027">
    <property type="entry name" value="cNMP_binding"/>
    <property type="match status" value="1"/>
</dbReference>
<dbReference type="AlphaFoldDB" id="A0A6G3R3X0"/>
<name>A0A6G3R3X0_9ACTN</name>
<proteinExistence type="predicted"/>
<comment type="caution">
    <text evidence="6">The sequence shown here is derived from an EMBL/GenBank/DDBJ whole genome shotgun (WGS) entry which is preliminary data.</text>
</comment>
<keyword evidence="1" id="KW-0805">Transcription regulation</keyword>